<dbReference type="EMBL" id="CAADRP010000413">
    <property type="protein sequence ID" value="VFU27969.1"/>
    <property type="molecule type" value="Genomic_DNA"/>
</dbReference>
<organism evidence="2">
    <name type="scientific">Salix viminalis</name>
    <name type="common">Common osier</name>
    <name type="synonym">Basket willow</name>
    <dbReference type="NCBI Taxonomy" id="40686"/>
    <lineage>
        <taxon>Eukaryota</taxon>
        <taxon>Viridiplantae</taxon>
        <taxon>Streptophyta</taxon>
        <taxon>Embryophyta</taxon>
        <taxon>Tracheophyta</taxon>
        <taxon>Spermatophyta</taxon>
        <taxon>Magnoliopsida</taxon>
        <taxon>eudicotyledons</taxon>
        <taxon>Gunneridae</taxon>
        <taxon>Pentapetalae</taxon>
        <taxon>rosids</taxon>
        <taxon>fabids</taxon>
        <taxon>Malpighiales</taxon>
        <taxon>Salicaceae</taxon>
        <taxon>Saliceae</taxon>
        <taxon>Salix</taxon>
    </lineage>
</organism>
<name>A0A6N2KNB3_SALVM</name>
<keyword evidence="1" id="KW-1133">Transmembrane helix</keyword>
<evidence type="ECO:0000313" key="2">
    <source>
        <dbReference type="EMBL" id="VFU27969.1"/>
    </source>
</evidence>
<sequence>MPANQELGLDLSAAHFLVSFYHTSGVLKTANLSCLLLIIVRFIRSWNLTLIVTTLFHFPQISDFSGYPFFNFLLGHLKRLFEITWQVTRIVSYC</sequence>
<dbReference type="AlphaFoldDB" id="A0A6N2KNB3"/>
<evidence type="ECO:0000256" key="1">
    <source>
        <dbReference type="SAM" id="Phobius"/>
    </source>
</evidence>
<keyword evidence="1" id="KW-0812">Transmembrane</keyword>
<keyword evidence="1" id="KW-0472">Membrane</keyword>
<gene>
    <name evidence="2" type="ORF">SVIM_LOCUS88609</name>
</gene>
<feature type="transmembrane region" description="Helical" evidence="1">
    <location>
        <begin position="20"/>
        <end position="40"/>
    </location>
</feature>
<protein>
    <submittedName>
        <fullName evidence="2">Uncharacterized protein</fullName>
    </submittedName>
</protein>
<accession>A0A6N2KNB3</accession>
<reference evidence="2" key="1">
    <citation type="submission" date="2019-03" db="EMBL/GenBank/DDBJ databases">
        <authorList>
            <person name="Mank J."/>
            <person name="Almeida P."/>
        </authorList>
    </citation>
    <scope>NUCLEOTIDE SEQUENCE</scope>
    <source>
        <strain evidence="2">78183</strain>
    </source>
</reference>
<proteinExistence type="predicted"/>